<name>A0A0D7EDH1_STUST</name>
<comment type="caution">
    <text evidence="1">The sequence shown here is derived from an EMBL/GenBank/DDBJ whole genome shotgun (WGS) entry which is preliminary data.</text>
</comment>
<dbReference type="PATRIC" id="fig|316.110.peg.3040"/>
<evidence type="ECO:0000313" key="1">
    <source>
        <dbReference type="EMBL" id="KIZ37622.1"/>
    </source>
</evidence>
<dbReference type="AlphaFoldDB" id="A0A0D7EDH1"/>
<organism evidence="1 2">
    <name type="scientific">Stutzerimonas stutzeri</name>
    <name type="common">Pseudomonas stutzeri</name>
    <dbReference type="NCBI Taxonomy" id="316"/>
    <lineage>
        <taxon>Bacteria</taxon>
        <taxon>Pseudomonadati</taxon>
        <taxon>Pseudomonadota</taxon>
        <taxon>Gammaproteobacteria</taxon>
        <taxon>Pseudomonadales</taxon>
        <taxon>Pseudomonadaceae</taxon>
        <taxon>Stutzerimonas</taxon>
    </lineage>
</organism>
<protein>
    <submittedName>
        <fullName evidence="1">Biotin carboxylase</fullName>
    </submittedName>
</protein>
<dbReference type="Proteomes" id="UP000032439">
    <property type="component" value="Unassembled WGS sequence"/>
</dbReference>
<dbReference type="SUPFAM" id="SSF56059">
    <property type="entry name" value="Glutathione synthetase ATP-binding domain-like"/>
    <property type="match status" value="1"/>
</dbReference>
<accession>A0A0D7EDH1</accession>
<proteinExistence type="predicted"/>
<dbReference type="Pfam" id="PF11379">
    <property type="entry name" value="DUF3182"/>
    <property type="match status" value="1"/>
</dbReference>
<gene>
    <name evidence="1" type="ORF">LO50_04900</name>
</gene>
<evidence type="ECO:0000313" key="2">
    <source>
        <dbReference type="Proteomes" id="UP000032439"/>
    </source>
</evidence>
<dbReference type="EMBL" id="JXXD01000030">
    <property type="protein sequence ID" value="KIZ37622.1"/>
    <property type="molecule type" value="Genomic_DNA"/>
</dbReference>
<reference evidence="1 2" key="1">
    <citation type="submission" date="2014-11" db="EMBL/GenBank/DDBJ databases">
        <title>Genomics and ecophysiology of heterotrophic nitrogen fixing bacteria isolated from estuarine surface water.</title>
        <authorList>
            <person name="Bentzon-Tilia M."/>
            <person name="Severin I."/>
            <person name="Hansen L.H."/>
            <person name="Riemann L."/>
        </authorList>
    </citation>
    <scope>NUCLEOTIDE SEQUENCE [LARGE SCALE GENOMIC DNA]</scope>
    <source>
        <strain evidence="1 2">BAL361</strain>
    </source>
</reference>
<dbReference type="InterPro" id="IPR021519">
    <property type="entry name" value="DUF3182"/>
</dbReference>
<sequence>MMNAQTLQSSRRVVLTYANRPREPQHEKVVHAALAERLATLLGTSYGGEYDPQRRYDAHPYLVPSGTVVGLREAQALGLNEEGDLFGGVVPQAFVETKAITHPLVRPDAVAPVGWSRDFSTQVKGSVLAGYSAFSIEDARDAGRRLLHEGPVRIKPVRATGGRGQLRVDDADTLDEALFALDEKELAQYGLVLEAHLDRVITFSVGQVRVGGRLASYYGTQRLTRDNAGNEVYGGSDLVVVDGDFEALMALDLPETTRLAVRQAQVYDEAASACYRHFFASRRNYDIAQGVDGRGRSRSGVLEQSWRIGGASSAEVAALEVFRQGTSARAVKASSLEFYGREQGVPAGAQLLYRDEDADVGFITKCVTVEDYGDA</sequence>
<dbReference type="RefSeq" id="WP_042923893.1">
    <property type="nucleotide sequence ID" value="NZ_JXXD01000030.1"/>
</dbReference>